<evidence type="ECO:0000313" key="3">
    <source>
        <dbReference type="EMBL" id="SEP26052.1"/>
    </source>
</evidence>
<dbReference type="RefSeq" id="WP_089827804.1">
    <property type="nucleotide sequence ID" value="NZ_FODV01000028.1"/>
</dbReference>
<sequence>MTDATSDEWDTTPLGSYRALRASLSTSTSTERPAAVATVTNVEGSAYRRPGAKLVVSASGDSTGAVTAGCLEDSVADVAAAVVDSGAPRTERFDLTNDAEGVWGMGLGCNGVVDILVEPVDESFRPAVDELEAKRTVVLATAVASTDPAVAVGDRTTLTGGGDGSPDRVARGRTGLPADVLDVLADEVDSLREAGRAATVTVETDAGAVDVFVDVLEPAPDLLVFGRQRDVDPVVRFGREAGFRVRVVTGRGGDADVDRFPDAHEVLPTRAPDLASAVDAPEHTYALLMSHNFVDDRLALDSLLETAVPYVGLMGPRKRFEEMREAFAEEGTPLERADLDRIATPVGLDLGGDHPSQIALSAVSELLAVHNGRDGGRLTDRAGPIHDRVARD</sequence>
<accession>A0A1H8WEG2</accession>
<dbReference type="OrthoDB" id="33067at2157"/>
<dbReference type="PANTHER" id="PTHR30388">
    <property type="entry name" value="ALDEHYDE OXIDOREDUCTASE MOLYBDENUM COFACTOR ASSEMBLY PROTEIN"/>
    <property type="match status" value="1"/>
</dbReference>
<gene>
    <name evidence="3" type="ORF">SAMN04487948_12831</name>
</gene>
<name>A0A1H8WEG2_9EURY</name>
<organism evidence="3 4">
    <name type="scientific">Halogranum amylolyticum</name>
    <dbReference type="NCBI Taxonomy" id="660520"/>
    <lineage>
        <taxon>Archaea</taxon>
        <taxon>Methanobacteriati</taxon>
        <taxon>Methanobacteriota</taxon>
        <taxon>Stenosarchaea group</taxon>
        <taxon>Halobacteria</taxon>
        <taxon>Halobacteriales</taxon>
        <taxon>Haloferacaceae</taxon>
    </lineage>
</organism>
<protein>
    <submittedName>
        <fullName evidence="3">Xanthine dehydrogenase accessory factor</fullName>
    </submittedName>
</protein>
<dbReference type="InterPro" id="IPR052698">
    <property type="entry name" value="MoCofactor_Util/Proc"/>
</dbReference>
<reference evidence="4" key="1">
    <citation type="submission" date="2016-10" db="EMBL/GenBank/DDBJ databases">
        <authorList>
            <person name="Varghese N."/>
            <person name="Submissions S."/>
        </authorList>
    </citation>
    <scope>NUCLEOTIDE SEQUENCE [LARGE SCALE GENOMIC DNA]</scope>
    <source>
        <strain evidence="4">CGMCC 1.10121</strain>
    </source>
</reference>
<dbReference type="Proteomes" id="UP000199126">
    <property type="component" value="Unassembled WGS sequence"/>
</dbReference>
<feature type="domain" description="XdhC- CoxI" evidence="1">
    <location>
        <begin position="31"/>
        <end position="94"/>
    </location>
</feature>
<dbReference type="InterPro" id="IPR027051">
    <property type="entry name" value="XdhC_Rossmann_dom"/>
</dbReference>
<feature type="domain" description="XdhC Rossmann" evidence="2">
    <location>
        <begin position="222"/>
        <end position="366"/>
    </location>
</feature>
<dbReference type="Pfam" id="PF13478">
    <property type="entry name" value="XdhC_C"/>
    <property type="match status" value="1"/>
</dbReference>
<dbReference type="EMBL" id="FODV01000028">
    <property type="protein sequence ID" value="SEP26052.1"/>
    <property type="molecule type" value="Genomic_DNA"/>
</dbReference>
<keyword evidence="4" id="KW-1185">Reference proteome</keyword>
<dbReference type="AlphaFoldDB" id="A0A1H8WEG2"/>
<dbReference type="InterPro" id="IPR003777">
    <property type="entry name" value="XdhC_CoxI"/>
</dbReference>
<dbReference type="Pfam" id="PF02625">
    <property type="entry name" value="XdhC_CoxI"/>
    <property type="match status" value="1"/>
</dbReference>
<evidence type="ECO:0000259" key="2">
    <source>
        <dbReference type="Pfam" id="PF13478"/>
    </source>
</evidence>
<dbReference type="Gene3D" id="3.40.50.720">
    <property type="entry name" value="NAD(P)-binding Rossmann-like Domain"/>
    <property type="match status" value="1"/>
</dbReference>
<proteinExistence type="predicted"/>
<evidence type="ECO:0000313" key="4">
    <source>
        <dbReference type="Proteomes" id="UP000199126"/>
    </source>
</evidence>
<dbReference type="PANTHER" id="PTHR30388:SF6">
    <property type="entry name" value="XANTHINE DEHYDROGENASE SUBUNIT A-RELATED"/>
    <property type="match status" value="1"/>
</dbReference>
<evidence type="ECO:0000259" key="1">
    <source>
        <dbReference type="Pfam" id="PF02625"/>
    </source>
</evidence>